<dbReference type="AlphaFoldDB" id="A0A1X7BST5"/>
<protein>
    <submittedName>
        <fullName evidence="1">Uncharacterized protein</fullName>
    </submittedName>
</protein>
<evidence type="ECO:0000313" key="2">
    <source>
        <dbReference type="Proteomes" id="UP000193224"/>
    </source>
</evidence>
<name>A0A1X7BST5_9RHOB</name>
<reference evidence="1 2" key="1">
    <citation type="submission" date="2017-03" db="EMBL/GenBank/DDBJ databases">
        <authorList>
            <person name="Afonso C.L."/>
            <person name="Miller P.J."/>
            <person name="Scott M.A."/>
            <person name="Spackman E."/>
            <person name="Goraichik I."/>
            <person name="Dimitrov K.M."/>
            <person name="Suarez D.L."/>
            <person name="Swayne D.E."/>
        </authorList>
    </citation>
    <scope>NUCLEOTIDE SEQUENCE [LARGE SCALE GENOMIC DNA]</scope>
    <source>
        <strain evidence="1 2">CECT 7745</strain>
    </source>
</reference>
<keyword evidence="2" id="KW-1185">Reference proteome</keyword>
<sequence>MMAVAEGTAVAAEHVDLQKDHAGLTDLFASRRYFRKFEGITGHLTRVAAVMHASGELSKDEVEILTTYVQGLSYTFRALSMKYLLTGRDAGHATTTLTMDTLESGFPVFNELLVMANDAQQADRHLSTMPGPDALKKQMVEQIISAREIPTRLQFALSQRLYYQELQRGHLFWAQNDPQILWLEGLDERRRYLVHWAVYDSQVNLPTVYLMEVEDDGRTPLARDQRRWPECQAHLMGQALGGLKLLTIARGFDEAFDDLHPKRLRRLHLGPMYSHAYTRQTGPMRDVLADARAPEGQDWALAWTDEVLESERVKEERSGWFGTVEREVFALDPFSGRGADTGATRTERAVILPERPYQVLAERNPPGFTSVTKYVVNPSGRVLRY</sequence>
<dbReference type="EMBL" id="FWXB01000009">
    <property type="protein sequence ID" value="SMC12663.1"/>
    <property type="molecule type" value="Genomic_DNA"/>
</dbReference>
<dbReference type="Proteomes" id="UP000193224">
    <property type="component" value="Unassembled WGS sequence"/>
</dbReference>
<proteinExistence type="predicted"/>
<gene>
    <name evidence="1" type="ORF">ROA7745_02492</name>
</gene>
<evidence type="ECO:0000313" key="1">
    <source>
        <dbReference type="EMBL" id="SMC12663.1"/>
    </source>
</evidence>
<organism evidence="1 2">
    <name type="scientific">Roseovarius aestuarii</name>
    <dbReference type="NCBI Taxonomy" id="475083"/>
    <lineage>
        <taxon>Bacteria</taxon>
        <taxon>Pseudomonadati</taxon>
        <taxon>Pseudomonadota</taxon>
        <taxon>Alphaproteobacteria</taxon>
        <taxon>Rhodobacterales</taxon>
        <taxon>Roseobacteraceae</taxon>
        <taxon>Roseovarius</taxon>
    </lineage>
</organism>
<accession>A0A1X7BST5</accession>